<reference evidence="1 2" key="1">
    <citation type="journal article" date="2013" name="BMC Genomics">
        <title>Genomes of "Spiribacter", a streamlined, successful halophilic bacterium.</title>
        <authorList>
            <person name="Lopez-Perez M."/>
            <person name="Ghai R."/>
            <person name="Leon M.J."/>
            <person name="Rodriguez-Olmos A."/>
            <person name="Copa-Patino J.L."/>
            <person name="Soliveri J."/>
            <person name="Sanchez-Porro C."/>
            <person name="Ventosa A."/>
            <person name="Rodriguez-Valera F."/>
        </authorList>
    </citation>
    <scope>NUCLEOTIDE SEQUENCE [LARGE SCALE GENOMIC DNA]</scope>
    <source>
        <strain evidence="1 2">UAH-SP71</strain>
    </source>
</reference>
<evidence type="ECO:0000313" key="1">
    <source>
        <dbReference type="EMBL" id="AGY92580.1"/>
    </source>
</evidence>
<dbReference type="Gene3D" id="3.40.50.1000">
    <property type="entry name" value="HAD superfamily/HAD-like"/>
    <property type="match status" value="1"/>
</dbReference>
<dbReference type="STRING" id="1335757.SPICUR_08125"/>
<proteinExistence type="predicted"/>
<organism evidence="1 2">
    <name type="scientific">Spiribacter curvatus</name>
    <dbReference type="NCBI Taxonomy" id="1335757"/>
    <lineage>
        <taxon>Bacteria</taxon>
        <taxon>Pseudomonadati</taxon>
        <taxon>Pseudomonadota</taxon>
        <taxon>Gammaproteobacteria</taxon>
        <taxon>Chromatiales</taxon>
        <taxon>Ectothiorhodospiraceae</taxon>
        <taxon>Spiribacter</taxon>
    </lineage>
</organism>
<dbReference type="Pfam" id="PF12710">
    <property type="entry name" value="HAD"/>
    <property type="match status" value="1"/>
</dbReference>
<sequence length="63" mass="6916">MERRNGRLTGELAGPNCRGAEKVVRLRALLDPAAYHPIYAYGDTAGDTEMLALADHATYRGLR</sequence>
<dbReference type="KEGG" id="spiu:SPICUR_08125"/>
<dbReference type="SUPFAM" id="SSF56784">
    <property type="entry name" value="HAD-like"/>
    <property type="match status" value="1"/>
</dbReference>
<dbReference type="PATRIC" id="fig|1335757.3.peg.1590"/>
<dbReference type="InterPro" id="IPR036412">
    <property type="entry name" value="HAD-like_sf"/>
</dbReference>
<evidence type="ECO:0000313" key="2">
    <source>
        <dbReference type="Proteomes" id="UP000017640"/>
    </source>
</evidence>
<dbReference type="InterPro" id="IPR023214">
    <property type="entry name" value="HAD_sf"/>
</dbReference>
<name>U5T541_9GAMM</name>
<gene>
    <name evidence="1" type="ORF">SPICUR_08125</name>
</gene>
<dbReference type="Proteomes" id="UP000017640">
    <property type="component" value="Chromosome"/>
</dbReference>
<keyword evidence="2" id="KW-1185">Reference proteome</keyword>
<dbReference type="EMBL" id="CP005990">
    <property type="protein sequence ID" value="AGY92580.1"/>
    <property type="molecule type" value="Genomic_DNA"/>
</dbReference>
<accession>U5T541</accession>
<dbReference type="AlphaFoldDB" id="U5T541"/>
<dbReference type="eggNOG" id="COG0560">
    <property type="taxonomic scope" value="Bacteria"/>
</dbReference>
<dbReference type="HOGENOM" id="CLU_2883652_0_0_6"/>
<protein>
    <submittedName>
        <fullName evidence="1">Uncharacterized protein</fullName>
    </submittedName>
</protein>